<protein>
    <submittedName>
        <fullName evidence="1">Uncharacterized protein</fullName>
    </submittedName>
</protein>
<proteinExistence type="predicted"/>
<evidence type="ECO:0000313" key="2">
    <source>
        <dbReference type="Proteomes" id="UP000005561"/>
    </source>
</evidence>
<name>C6LG20_9FIRM</name>
<sequence length="111" mass="12851">MKTMTDMKTTTDTKTMTDMEFMTWLRDTMIDIRREAKQRGVSISVFVTGKGVGSASVSTEEQGYQHWIHKDGGEETVYVNMKEEEYIPDLSLEQVRISSRPQVPREGRREK</sequence>
<dbReference type="Proteomes" id="UP000005561">
    <property type="component" value="Unassembled WGS sequence"/>
</dbReference>
<keyword evidence="2" id="KW-1185">Reference proteome</keyword>
<dbReference type="RefSeq" id="WP_006862364.1">
    <property type="nucleotide sequence ID" value="NZ_ACCL02000011.1"/>
</dbReference>
<dbReference type="AlphaFoldDB" id="C6LG20"/>
<organism evidence="1 2">
    <name type="scientific">Marvinbryantia formatexigens DSM 14469</name>
    <dbReference type="NCBI Taxonomy" id="478749"/>
    <lineage>
        <taxon>Bacteria</taxon>
        <taxon>Bacillati</taxon>
        <taxon>Bacillota</taxon>
        <taxon>Clostridia</taxon>
        <taxon>Lachnospirales</taxon>
        <taxon>Lachnospiraceae</taxon>
        <taxon>Marvinbryantia</taxon>
    </lineage>
</organism>
<comment type="caution">
    <text evidence="1">The sequence shown here is derived from an EMBL/GenBank/DDBJ whole genome shotgun (WGS) entry which is preliminary data.</text>
</comment>
<gene>
    <name evidence="1" type="ORF">BRYFOR_07580</name>
</gene>
<dbReference type="STRING" id="168384.SAMN05660368_03712"/>
<evidence type="ECO:0000313" key="1">
    <source>
        <dbReference type="EMBL" id="EET60384.1"/>
    </source>
</evidence>
<dbReference type="EMBL" id="ACCL02000011">
    <property type="protein sequence ID" value="EET60384.1"/>
    <property type="molecule type" value="Genomic_DNA"/>
</dbReference>
<reference evidence="1" key="1">
    <citation type="submission" date="2009-07" db="EMBL/GenBank/DDBJ databases">
        <authorList>
            <person name="Weinstock G."/>
            <person name="Sodergren E."/>
            <person name="Clifton S."/>
            <person name="Fulton L."/>
            <person name="Fulton B."/>
            <person name="Courtney L."/>
            <person name="Fronick C."/>
            <person name="Harrison M."/>
            <person name="Strong C."/>
            <person name="Farmer C."/>
            <person name="Delahaunty K."/>
            <person name="Markovic C."/>
            <person name="Hall O."/>
            <person name="Minx P."/>
            <person name="Tomlinson C."/>
            <person name="Mitreva M."/>
            <person name="Nelson J."/>
            <person name="Hou S."/>
            <person name="Wollam A."/>
            <person name="Pepin K.H."/>
            <person name="Johnson M."/>
            <person name="Bhonagiri V."/>
            <person name="Nash W.E."/>
            <person name="Warren W."/>
            <person name="Chinwalla A."/>
            <person name="Mardis E.R."/>
            <person name="Wilson R.K."/>
        </authorList>
    </citation>
    <scope>NUCLEOTIDE SEQUENCE [LARGE SCALE GENOMIC DNA]</scope>
    <source>
        <strain evidence="1">DSM 14469</strain>
    </source>
</reference>
<accession>C6LG20</accession>